<keyword evidence="4" id="KW-0408">Iron</keyword>
<evidence type="ECO:0000313" key="7">
    <source>
        <dbReference type="EMBL" id="RZS84394.1"/>
    </source>
</evidence>
<comment type="caution">
    <text evidence="7">The sequence shown here is derived from an EMBL/GenBank/DDBJ whole genome shotgun (WGS) entry which is preliminary data.</text>
</comment>
<evidence type="ECO:0000256" key="3">
    <source>
        <dbReference type="ARBA" id="ARBA00023002"/>
    </source>
</evidence>
<dbReference type="GO" id="GO:0032259">
    <property type="term" value="P:methylation"/>
    <property type="evidence" value="ECO:0007669"/>
    <property type="project" value="UniProtKB-KW"/>
</dbReference>
<dbReference type="PANTHER" id="PTHR21266:SF60">
    <property type="entry name" value="3-KETOSTEROID-9-ALPHA-MONOOXYGENASE, OXYGENASE COMPONENT"/>
    <property type="match status" value="1"/>
</dbReference>
<sequence length="343" mass="38024">MNNREVYVRNAWYVAALSSEIGRSLSEKWLLDEPLVLYRTEDGKAVALTNRCSHRRFPLSRSRLEGDRIVCAYHGFTFDAGGACVAIPAVEGPVSDRASIRAYPIAERTGWVWVWTGNPALADESLIPDTAWLGDASRVNITGTFEVSARHELMVENLLDLTHLSFVHPTSIGNSYFAKAPITTEIDGMVVKIKRMMEGVDLPPFHARTMGLENPVNRWNETEFIAPAFVKVHVGAASCGAPGVARQNTVFNAITPRTRTTHTYYWGVSFNYPIDHGHALESVTRVLTEDVEAIEAQELMVASDRDGAFEYSAATDAGVMRTRRIREDLIRKEMDGAVAPAAR</sequence>
<dbReference type="Pfam" id="PF00355">
    <property type="entry name" value="Rieske"/>
    <property type="match status" value="1"/>
</dbReference>
<dbReference type="InterPro" id="IPR044043">
    <property type="entry name" value="VanA_C_cat"/>
</dbReference>
<keyword evidence="7" id="KW-0503">Monooxygenase</keyword>
<dbReference type="SUPFAM" id="SSF55961">
    <property type="entry name" value="Bet v1-like"/>
    <property type="match status" value="1"/>
</dbReference>
<dbReference type="PANTHER" id="PTHR21266">
    <property type="entry name" value="IRON-SULFUR DOMAIN CONTAINING PROTEIN"/>
    <property type="match status" value="1"/>
</dbReference>
<keyword evidence="8" id="KW-1185">Reference proteome</keyword>
<dbReference type="GO" id="GO:0051537">
    <property type="term" value="F:2 iron, 2 sulfur cluster binding"/>
    <property type="evidence" value="ECO:0007669"/>
    <property type="project" value="UniProtKB-KW"/>
</dbReference>
<dbReference type="Gene3D" id="3.90.380.10">
    <property type="entry name" value="Naphthalene 1,2-dioxygenase Alpha Subunit, Chain A, domain 1"/>
    <property type="match status" value="1"/>
</dbReference>
<dbReference type="Pfam" id="PF19112">
    <property type="entry name" value="VanA_C"/>
    <property type="match status" value="1"/>
</dbReference>
<feature type="domain" description="Rieske" evidence="6">
    <location>
        <begin position="12"/>
        <end position="114"/>
    </location>
</feature>
<keyword evidence="3" id="KW-0560">Oxidoreductase</keyword>
<keyword evidence="5" id="KW-0411">Iron-sulfur</keyword>
<dbReference type="OrthoDB" id="9790995at2"/>
<dbReference type="GO" id="GO:0046872">
    <property type="term" value="F:metal ion binding"/>
    <property type="evidence" value="ECO:0007669"/>
    <property type="project" value="UniProtKB-KW"/>
</dbReference>
<proteinExistence type="predicted"/>
<dbReference type="CDD" id="cd08878">
    <property type="entry name" value="RHO_alpha_C_DMO-like"/>
    <property type="match status" value="1"/>
</dbReference>
<name>A0A4Q7NHE1_9BURK</name>
<dbReference type="GO" id="GO:0008168">
    <property type="term" value="F:methyltransferase activity"/>
    <property type="evidence" value="ECO:0007669"/>
    <property type="project" value="UniProtKB-KW"/>
</dbReference>
<keyword evidence="1" id="KW-0001">2Fe-2S</keyword>
<dbReference type="Proteomes" id="UP000292445">
    <property type="component" value="Unassembled WGS sequence"/>
</dbReference>
<dbReference type="Gene3D" id="2.102.10.10">
    <property type="entry name" value="Rieske [2Fe-2S] iron-sulphur domain"/>
    <property type="match status" value="1"/>
</dbReference>
<evidence type="ECO:0000259" key="6">
    <source>
        <dbReference type="PROSITE" id="PS51296"/>
    </source>
</evidence>
<reference evidence="7 8" key="1">
    <citation type="submission" date="2019-02" db="EMBL/GenBank/DDBJ databases">
        <title>Genomic Encyclopedia of Type Strains, Phase IV (KMG-IV): sequencing the most valuable type-strain genomes for metagenomic binning, comparative biology and taxonomic classification.</title>
        <authorList>
            <person name="Goeker M."/>
        </authorList>
    </citation>
    <scope>NUCLEOTIDE SEQUENCE [LARGE SCALE GENOMIC DNA]</scope>
    <source>
        <strain evidence="7 8">K24</strain>
    </source>
</reference>
<protein>
    <submittedName>
        <fullName evidence="7">Vanillate O-demethylase monooxygenase subunit</fullName>
    </submittedName>
</protein>
<evidence type="ECO:0000256" key="4">
    <source>
        <dbReference type="ARBA" id="ARBA00023004"/>
    </source>
</evidence>
<accession>A0A4Q7NHE1</accession>
<evidence type="ECO:0000256" key="5">
    <source>
        <dbReference type="ARBA" id="ARBA00023014"/>
    </source>
</evidence>
<dbReference type="RefSeq" id="WP_130355765.1">
    <property type="nucleotide sequence ID" value="NZ_SGXC01000001.1"/>
</dbReference>
<dbReference type="GO" id="GO:0004497">
    <property type="term" value="F:monooxygenase activity"/>
    <property type="evidence" value="ECO:0007669"/>
    <property type="project" value="UniProtKB-KW"/>
</dbReference>
<evidence type="ECO:0000256" key="2">
    <source>
        <dbReference type="ARBA" id="ARBA00022723"/>
    </source>
</evidence>
<gene>
    <name evidence="7" type="ORF">EV675_0411</name>
</gene>
<dbReference type="InterPro" id="IPR017941">
    <property type="entry name" value="Rieske_2Fe-2S"/>
</dbReference>
<keyword evidence="7" id="KW-0489">Methyltransferase</keyword>
<evidence type="ECO:0000256" key="1">
    <source>
        <dbReference type="ARBA" id="ARBA00022714"/>
    </source>
</evidence>
<organism evidence="7 8">
    <name type="scientific">Pigmentiphaga kullae</name>
    <dbReference type="NCBI Taxonomy" id="151784"/>
    <lineage>
        <taxon>Bacteria</taxon>
        <taxon>Pseudomonadati</taxon>
        <taxon>Pseudomonadota</taxon>
        <taxon>Betaproteobacteria</taxon>
        <taxon>Burkholderiales</taxon>
        <taxon>Alcaligenaceae</taxon>
        <taxon>Pigmentiphaga</taxon>
    </lineage>
</organism>
<dbReference type="SUPFAM" id="SSF50022">
    <property type="entry name" value="ISP domain"/>
    <property type="match status" value="1"/>
</dbReference>
<dbReference type="PROSITE" id="PS51296">
    <property type="entry name" value="RIESKE"/>
    <property type="match status" value="1"/>
</dbReference>
<dbReference type="InterPro" id="IPR050584">
    <property type="entry name" value="Cholesterol_7-desaturase"/>
</dbReference>
<dbReference type="EMBL" id="SGXC01000001">
    <property type="protein sequence ID" value="RZS84394.1"/>
    <property type="molecule type" value="Genomic_DNA"/>
</dbReference>
<dbReference type="AlphaFoldDB" id="A0A4Q7NHE1"/>
<keyword evidence="7" id="KW-0808">Transferase</keyword>
<keyword evidence="2" id="KW-0479">Metal-binding</keyword>
<evidence type="ECO:0000313" key="8">
    <source>
        <dbReference type="Proteomes" id="UP000292445"/>
    </source>
</evidence>
<dbReference type="InterPro" id="IPR036922">
    <property type="entry name" value="Rieske_2Fe-2S_sf"/>
</dbReference>